<protein>
    <recommendedName>
        <fullName evidence="2">Retrotransposon gag domain-containing protein</fullName>
    </recommendedName>
</protein>
<evidence type="ECO:0000259" key="2">
    <source>
        <dbReference type="Pfam" id="PF03732"/>
    </source>
</evidence>
<evidence type="ECO:0000313" key="3">
    <source>
        <dbReference type="EMBL" id="KAA0058115.1"/>
    </source>
</evidence>
<evidence type="ECO:0000256" key="1">
    <source>
        <dbReference type="SAM" id="MobiDB-lite"/>
    </source>
</evidence>
<dbReference type="OrthoDB" id="782535at2759"/>
<dbReference type="PANTHER" id="PTHR15503:SF45">
    <property type="entry name" value="RNA-DIRECTED DNA POLYMERASE HOMOLOG"/>
    <property type="match status" value="1"/>
</dbReference>
<dbReference type="Pfam" id="PF03732">
    <property type="entry name" value="Retrotrans_gag"/>
    <property type="match status" value="1"/>
</dbReference>
<dbReference type="PANTHER" id="PTHR15503">
    <property type="entry name" value="LDOC1 RELATED"/>
    <property type="match status" value="1"/>
</dbReference>
<dbReference type="InterPro" id="IPR005162">
    <property type="entry name" value="Retrotrans_gag_dom"/>
</dbReference>
<dbReference type="SUPFAM" id="SSF57756">
    <property type="entry name" value="Retrovirus zinc finger-like domains"/>
    <property type="match status" value="1"/>
</dbReference>
<accession>A0A5A7UWX6</accession>
<dbReference type="GO" id="GO:0008270">
    <property type="term" value="F:zinc ion binding"/>
    <property type="evidence" value="ECO:0007669"/>
    <property type="project" value="InterPro"/>
</dbReference>
<dbReference type="Gene3D" id="2.40.70.10">
    <property type="entry name" value="Acid Proteases"/>
    <property type="match status" value="1"/>
</dbReference>
<dbReference type="AlphaFoldDB" id="A0A5A7UWX6"/>
<dbReference type="SUPFAM" id="SSF56672">
    <property type="entry name" value="DNA/RNA polymerases"/>
    <property type="match status" value="1"/>
</dbReference>
<dbReference type="GO" id="GO:0003676">
    <property type="term" value="F:nucleic acid binding"/>
    <property type="evidence" value="ECO:0007669"/>
    <property type="project" value="InterPro"/>
</dbReference>
<dbReference type="InterPro" id="IPR036875">
    <property type="entry name" value="Znf_CCHC_sf"/>
</dbReference>
<proteinExistence type="predicted"/>
<dbReference type="EMBL" id="SSTE01006842">
    <property type="protein sequence ID" value="KAA0058115.1"/>
    <property type="molecule type" value="Genomic_DNA"/>
</dbReference>
<dbReference type="CDD" id="cd00303">
    <property type="entry name" value="retropepsin_like"/>
    <property type="match status" value="1"/>
</dbReference>
<dbReference type="InterPro" id="IPR021109">
    <property type="entry name" value="Peptidase_aspartic_dom_sf"/>
</dbReference>
<sequence length="620" mass="70418">MSSANPSGKAQKDRLAELEEQMLYLKTDAIDAVAGRVEGLPIQELLARVDTLETNISVGRTVNYEREDSSSGFAVHMEERVSELDSSQKTLLEMINDMSEDFRVTFDVVRNEIADVNARLNLMMRAMANQAPTGGAISVSRVKIPEPKPFCVARDAKALENYIFDLEQYFKATNTVTEEAKVTLATMHLSEDAKLWWRSRYVDIQEGRCTIETWDALKRELRSQFFSENVEILARRKLRDLRHTGEIRDYVKQFTGLMLDIRDMSEKDKVFCFVEGLKPWARAKLYEQRVQDLTSAYAAAERNSRPSSPKAVGGDECPGKDRRSHQSNTENTWRRPNNRSLPKRPFSCFICGKPHLARECPNKVEFHAFQASLIADSDDKSNQAEDEMEVEARRLRLRWEKDSERMKAMNFVALPIVELVKRMTIKLGGWKGPVDFVVVKMDDFDVVLGMEFLIEHQVIPMPSAKCLAIIGSFSMVVQADIRQPNGFKMISAMQLDESPAQEEPPSAAILLGALEKPGETVPKDTLCVLEKCHDVMPNSWPKSLSMRRTIDHGIELLPKAKASVKNAYRMAPPKLVKLQKPSKMLLNAGFSRPVQAPYGVHVLSLKKKDRSPQQRRDRRI</sequence>
<feature type="compositionally biased region" description="Polar residues" evidence="1">
    <location>
        <begin position="326"/>
        <end position="338"/>
    </location>
</feature>
<dbReference type="Gene3D" id="3.10.10.10">
    <property type="entry name" value="HIV Type 1 Reverse Transcriptase, subunit A, domain 1"/>
    <property type="match status" value="1"/>
</dbReference>
<evidence type="ECO:0000313" key="4">
    <source>
        <dbReference type="Proteomes" id="UP000321393"/>
    </source>
</evidence>
<organism evidence="3 4">
    <name type="scientific">Cucumis melo var. makuwa</name>
    <name type="common">Oriental melon</name>
    <dbReference type="NCBI Taxonomy" id="1194695"/>
    <lineage>
        <taxon>Eukaryota</taxon>
        <taxon>Viridiplantae</taxon>
        <taxon>Streptophyta</taxon>
        <taxon>Embryophyta</taxon>
        <taxon>Tracheophyta</taxon>
        <taxon>Spermatophyta</taxon>
        <taxon>Magnoliopsida</taxon>
        <taxon>eudicotyledons</taxon>
        <taxon>Gunneridae</taxon>
        <taxon>Pentapetalae</taxon>
        <taxon>rosids</taxon>
        <taxon>fabids</taxon>
        <taxon>Cucurbitales</taxon>
        <taxon>Cucurbitaceae</taxon>
        <taxon>Benincaseae</taxon>
        <taxon>Cucumis</taxon>
    </lineage>
</organism>
<gene>
    <name evidence="3" type="ORF">E6C27_scaffold274G004240</name>
</gene>
<dbReference type="InterPro" id="IPR032567">
    <property type="entry name" value="RTL1-rel"/>
</dbReference>
<reference evidence="3 4" key="1">
    <citation type="submission" date="2019-08" db="EMBL/GenBank/DDBJ databases">
        <title>Draft genome sequences of two oriental melons (Cucumis melo L. var makuwa).</title>
        <authorList>
            <person name="Kwon S.-Y."/>
        </authorList>
    </citation>
    <scope>NUCLEOTIDE SEQUENCE [LARGE SCALE GENOMIC DNA]</scope>
    <source>
        <strain evidence="4">cv. SW 3</strain>
        <tissue evidence="3">Leaf</tissue>
    </source>
</reference>
<dbReference type="InterPro" id="IPR043502">
    <property type="entry name" value="DNA/RNA_pol_sf"/>
</dbReference>
<comment type="caution">
    <text evidence="3">The sequence shown here is derived from an EMBL/GenBank/DDBJ whole genome shotgun (WGS) entry which is preliminary data.</text>
</comment>
<name>A0A5A7UWX6_CUCMM</name>
<feature type="domain" description="Retrotransposon gag" evidence="2">
    <location>
        <begin position="184"/>
        <end position="279"/>
    </location>
</feature>
<dbReference type="Proteomes" id="UP000321393">
    <property type="component" value="Unassembled WGS sequence"/>
</dbReference>
<feature type="region of interest" description="Disordered" evidence="1">
    <location>
        <begin position="298"/>
        <end position="338"/>
    </location>
</feature>